<dbReference type="PROSITE" id="PS51167">
    <property type="entry name" value="CHORISMATE_MUT_1"/>
    <property type="match status" value="1"/>
</dbReference>
<protein>
    <submittedName>
        <fullName evidence="1">Chorismate mutase II</fullName>
        <ecNumber evidence="1">5.4.99.5</ecNumber>
    </submittedName>
</protein>
<dbReference type="GO" id="GO:0004106">
    <property type="term" value="F:chorismate mutase activity"/>
    <property type="evidence" value="ECO:0007669"/>
    <property type="project" value="UniProtKB-EC"/>
</dbReference>
<dbReference type="EMBL" id="UOGL01000685">
    <property type="protein sequence ID" value="VAX42734.1"/>
    <property type="molecule type" value="Genomic_DNA"/>
</dbReference>
<dbReference type="InterPro" id="IPR008243">
    <property type="entry name" value="Chorismate_mutase_AroH"/>
</dbReference>
<dbReference type="Gene3D" id="3.30.1330.40">
    <property type="entry name" value="RutC-like"/>
    <property type="match status" value="1"/>
</dbReference>
<dbReference type="NCBIfam" id="TIGR01796">
    <property type="entry name" value="CM_mono_aroH"/>
    <property type="match status" value="1"/>
</dbReference>
<dbReference type="InterPro" id="IPR035959">
    <property type="entry name" value="RutC-like_sf"/>
</dbReference>
<dbReference type="PANTHER" id="PTHR21164:SF0">
    <property type="entry name" value="CHORISMATE MUTASE AROH"/>
    <property type="match status" value="1"/>
</dbReference>
<accession>A0A3B1E156</accession>
<gene>
    <name evidence="1" type="ORF">MNBD_PLANCTO02-3312</name>
</gene>
<dbReference type="AlphaFoldDB" id="A0A3B1E156"/>
<dbReference type="PANTHER" id="PTHR21164">
    <property type="entry name" value="CHORISMATE MUTASE"/>
    <property type="match status" value="1"/>
</dbReference>
<dbReference type="PIRSF" id="PIRSF005965">
    <property type="entry name" value="Chor_mut_AroH"/>
    <property type="match status" value="1"/>
</dbReference>
<dbReference type="CDD" id="cd02185">
    <property type="entry name" value="AroH"/>
    <property type="match status" value="1"/>
</dbReference>
<evidence type="ECO:0000313" key="1">
    <source>
        <dbReference type="EMBL" id="VAX42734.1"/>
    </source>
</evidence>
<name>A0A3B1E156_9ZZZZ</name>
<dbReference type="GO" id="GO:0046417">
    <property type="term" value="P:chorismate metabolic process"/>
    <property type="evidence" value="ECO:0007669"/>
    <property type="project" value="TreeGrafter"/>
</dbReference>
<proteinExistence type="predicted"/>
<dbReference type="Pfam" id="PF07736">
    <property type="entry name" value="CM_1"/>
    <property type="match status" value="1"/>
</dbReference>
<keyword evidence="1" id="KW-0413">Isomerase</keyword>
<dbReference type="SUPFAM" id="SSF55298">
    <property type="entry name" value="YjgF-like"/>
    <property type="match status" value="1"/>
</dbReference>
<dbReference type="EC" id="5.4.99.5" evidence="1"/>
<sequence length="123" mass="13749">MIVRGIRGAITVEEDSTEQILAATRELLEAIIRTNEIEDFEDIVSAIFTTTADLITTFPAEAARHIGMGQVPLLCSTEIPVQNSMPRCIRVLLHLNTHKKQSEIKHIYLREAAKLRPDVNSAQ</sequence>
<reference evidence="1" key="1">
    <citation type="submission" date="2018-06" db="EMBL/GenBank/DDBJ databases">
        <authorList>
            <person name="Zhirakovskaya E."/>
        </authorList>
    </citation>
    <scope>NUCLEOTIDE SEQUENCE</scope>
</reference>
<organism evidence="1">
    <name type="scientific">hydrothermal vent metagenome</name>
    <dbReference type="NCBI Taxonomy" id="652676"/>
    <lineage>
        <taxon>unclassified sequences</taxon>
        <taxon>metagenomes</taxon>
        <taxon>ecological metagenomes</taxon>
    </lineage>
</organism>